<dbReference type="Proteomes" id="UP001365542">
    <property type="component" value="Unassembled WGS sequence"/>
</dbReference>
<evidence type="ECO:0000313" key="4">
    <source>
        <dbReference type="EMBL" id="KAK6537421.1"/>
    </source>
</evidence>
<dbReference type="CDD" id="cd04301">
    <property type="entry name" value="NAT_SF"/>
    <property type="match status" value="1"/>
</dbReference>
<dbReference type="InterPro" id="IPR000182">
    <property type="entry name" value="GNAT_dom"/>
</dbReference>
<dbReference type="PANTHER" id="PTHR43072:SF23">
    <property type="entry name" value="UPF0039 PROTEIN C11D3.02C"/>
    <property type="match status" value="1"/>
</dbReference>
<dbReference type="GO" id="GO:0016747">
    <property type="term" value="F:acyltransferase activity, transferring groups other than amino-acyl groups"/>
    <property type="evidence" value="ECO:0007669"/>
    <property type="project" value="InterPro"/>
</dbReference>
<name>A0AAV9X609_9PEZI</name>
<feature type="domain" description="N-acetyltransferase" evidence="3">
    <location>
        <begin position="3"/>
        <end position="163"/>
    </location>
</feature>
<dbReference type="InterPro" id="IPR016181">
    <property type="entry name" value="Acyl_CoA_acyltransferase"/>
</dbReference>
<comment type="caution">
    <text evidence="4">The sequence shown here is derived from an EMBL/GenBank/DDBJ whole genome shotgun (WGS) entry which is preliminary data.</text>
</comment>
<dbReference type="Gene3D" id="3.40.630.30">
    <property type="match status" value="1"/>
</dbReference>
<keyword evidence="2" id="KW-0012">Acyltransferase</keyword>
<sequence>MEVIYRKPEAKDLKQIAEIYNFAVRETAATFDTEEKPPEYFTPFLEEDSLYRMTVATVNGEVVAYAGTYPFSQRKAYSQLAEMMVYVHPEWQRKGVGRKLLREIHENGLLGGLHTILVLINKDNTYLHKVFEQEDYIRKGEMDEVALKFGKRHSLVIYQKNVK</sequence>
<evidence type="ECO:0000256" key="1">
    <source>
        <dbReference type="ARBA" id="ARBA00022679"/>
    </source>
</evidence>
<dbReference type="Pfam" id="PF00583">
    <property type="entry name" value="Acetyltransf_1"/>
    <property type="match status" value="1"/>
</dbReference>
<evidence type="ECO:0000313" key="5">
    <source>
        <dbReference type="Proteomes" id="UP001365542"/>
    </source>
</evidence>
<dbReference type="PROSITE" id="PS51186">
    <property type="entry name" value="GNAT"/>
    <property type="match status" value="1"/>
</dbReference>
<dbReference type="EMBL" id="JAVHJO010000009">
    <property type="protein sequence ID" value="KAK6537421.1"/>
    <property type="molecule type" value="Genomic_DNA"/>
</dbReference>
<proteinExistence type="predicted"/>
<organism evidence="4 5">
    <name type="scientific">Orbilia ellipsospora</name>
    <dbReference type="NCBI Taxonomy" id="2528407"/>
    <lineage>
        <taxon>Eukaryota</taxon>
        <taxon>Fungi</taxon>
        <taxon>Dikarya</taxon>
        <taxon>Ascomycota</taxon>
        <taxon>Pezizomycotina</taxon>
        <taxon>Orbiliomycetes</taxon>
        <taxon>Orbiliales</taxon>
        <taxon>Orbiliaceae</taxon>
        <taxon>Orbilia</taxon>
    </lineage>
</organism>
<reference evidence="4 5" key="1">
    <citation type="submission" date="2019-10" db="EMBL/GenBank/DDBJ databases">
        <authorList>
            <person name="Palmer J.M."/>
        </authorList>
    </citation>
    <scope>NUCLEOTIDE SEQUENCE [LARGE SCALE GENOMIC DNA]</scope>
    <source>
        <strain evidence="4 5">TWF694</strain>
    </source>
</reference>
<dbReference type="SUPFAM" id="SSF55729">
    <property type="entry name" value="Acyl-CoA N-acyltransferases (Nat)"/>
    <property type="match status" value="1"/>
</dbReference>
<protein>
    <recommendedName>
        <fullName evidence="3">N-acetyltransferase domain-containing protein</fullName>
    </recommendedName>
</protein>
<evidence type="ECO:0000259" key="3">
    <source>
        <dbReference type="PROSITE" id="PS51186"/>
    </source>
</evidence>
<dbReference type="PANTHER" id="PTHR43072">
    <property type="entry name" value="N-ACETYLTRANSFERASE"/>
    <property type="match status" value="1"/>
</dbReference>
<gene>
    <name evidence="4" type="ORF">TWF694_011608</name>
</gene>
<accession>A0AAV9X609</accession>
<keyword evidence="5" id="KW-1185">Reference proteome</keyword>
<keyword evidence="1" id="KW-0808">Transferase</keyword>
<evidence type="ECO:0000256" key="2">
    <source>
        <dbReference type="ARBA" id="ARBA00023315"/>
    </source>
</evidence>
<dbReference type="AlphaFoldDB" id="A0AAV9X609"/>